<dbReference type="PROSITE" id="PS50949">
    <property type="entry name" value="HTH_GNTR"/>
    <property type="match status" value="1"/>
</dbReference>
<keyword evidence="3" id="KW-0804">Transcription</keyword>
<dbReference type="InterPro" id="IPR008920">
    <property type="entry name" value="TF_FadR/GntR_C"/>
</dbReference>
<dbReference type="InterPro" id="IPR036388">
    <property type="entry name" value="WH-like_DNA-bd_sf"/>
</dbReference>
<evidence type="ECO:0000256" key="3">
    <source>
        <dbReference type="ARBA" id="ARBA00023163"/>
    </source>
</evidence>
<dbReference type="RefSeq" id="WP_124964280.1">
    <property type="nucleotide sequence ID" value="NZ_RRAZ01000008.1"/>
</dbReference>
<dbReference type="PANTHER" id="PTHR43537:SF39">
    <property type="entry name" value="HTH-TYPE TRANSCRIPTIONAL REGULATOR MCBR"/>
    <property type="match status" value="1"/>
</dbReference>
<dbReference type="Pfam" id="PF00392">
    <property type="entry name" value="GntR"/>
    <property type="match status" value="1"/>
</dbReference>
<dbReference type="AlphaFoldDB" id="A0A3P3DPQ7"/>
<dbReference type="InterPro" id="IPR036390">
    <property type="entry name" value="WH_DNA-bd_sf"/>
</dbReference>
<dbReference type="SUPFAM" id="SSF48008">
    <property type="entry name" value="GntR ligand-binding domain-like"/>
    <property type="match status" value="1"/>
</dbReference>
<organism evidence="5 6">
    <name type="scientific">Falsigemmobacter faecalis</name>
    <dbReference type="NCBI Taxonomy" id="2488730"/>
    <lineage>
        <taxon>Bacteria</taxon>
        <taxon>Pseudomonadati</taxon>
        <taxon>Pseudomonadota</taxon>
        <taxon>Alphaproteobacteria</taxon>
        <taxon>Rhodobacterales</taxon>
        <taxon>Paracoccaceae</taxon>
        <taxon>Falsigemmobacter</taxon>
    </lineage>
</organism>
<dbReference type="EMBL" id="RRAZ01000008">
    <property type="protein sequence ID" value="RRH76141.1"/>
    <property type="molecule type" value="Genomic_DNA"/>
</dbReference>
<keyword evidence="2" id="KW-0238">DNA-binding</keyword>
<dbReference type="SMART" id="SM00895">
    <property type="entry name" value="FCD"/>
    <property type="match status" value="1"/>
</dbReference>
<dbReference type="Gene3D" id="1.10.10.10">
    <property type="entry name" value="Winged helix-like DNA-binding domain superfamily/Winged helix DNA-binding domain"/>
    <property type="match status" value="1"/>
</dbReference>
<sequence>MPSLPPDSGAVLSDTVYERLRQGLMRAELHPHQRLKIRDLAREMGTSETPVREALLQLSRDGAVEIRPRCYVRIRRQSFRDYAQIRRLRLLLEPQAAEEALPFITAADLQHLSALHARLIAAEAAADWPAALQANADFHFTLYRRSANPHLIGVIETLWIRIGPMLSELYPHASPRYPGRHQHELILESLGAGNLPELRRAIALDLTEGGARLRERLQAVENSPV</sequence>
<accession>A0A3P3DPQ7</accession>
<reference evidence="5 6" key="1">
    <citation type="submission" date="2018-11" db="EMBL/GenBank/DDBJ databases">
        <title>Gemmobacter sp. nov., YIM 102744-1 draft genome.</title>
        <authorList>
            <person name="Li G."/>
            <person name="Jiang Y."/>
        </authorList>
    </citation>
    <scope>NUCLEOTIDE SEQUENCE [LARGE SCALE GENOMIC DNA]</scope>
    <source>
        <strain evidence="5 6">YIM 102744-1</strain>
    </source>
</reference>
<dbReference type="Proteomes" id="UP000282125">
    <property type="component" value="Unassembled WGS sequence"/>
</dbReference>
<dbReference type="PANTHER" id="PTHR43537">
    <property type="entry name" value="TRANSCRIPTIONAL REGULATOR, GNTR FAMILY"/>
    <property type="match status" value="1"/>
</dbReference>
<evidence type="ECO:0000313" key="5">
    <source>
        <dbReference type="EMBL" id="RRH76141.1"/>
    </source>
</evidence>
<evidence type="ECO:0000313" key="6">
    <source>
        <dbReference type="Proteomes" id="UP000282125"/>
    </source>
</evidence>
<dbReference type="InterPro" id="IPR011711">
    <property type="entry name" value="GntR_C"/>
</dbReference>
<evidence type="ECO:0000259" key="4">
    <source>
        <dbReference type="PROSITE" id="PS50949"/>
    </source>
</evidence>
<dbReference type="Pfam" id="PF07729">
    <property type="entry name" value="FCD"/>
    <property type="match status" value="1"/>
</dbReference>
<dbReference type="SMART" id="SM00345">
    <property type="entry name" value="HTH_GNTR"/>
    <property type="match status" value="1"/>
</dbReference>
<proteinExistence type="predicted"/>
<keyword evidence="1" id="KW-0805">Transcription regulation</keyword>
<keyword evidence="6" id="KW-1185">Reference proteome</keyword>
<evidence type="ECO:0000256" key="2">
    <source>
        <dbReference type="ARBA" id="ARBA00023125"/>
    </source>
</evidence>
<dbReference type="SUPFAM" id="SSF46785">
    <property type="entry name" value="Winged helix' DNA-binding domain"/>
    <property type="match status" value="1"/>
</dbReference>
<gene>
    <name evidence="5" type="ORF">EG244_06900</name>
</gene>
<name>A0A3P3DPQ7_9RHOB</name>
<dbReference type="GO" id="GO:0003700">
    <property type="term" value="F:DNA-binding transcription factor activity"/>
    <property type="evidence" value="ECO:0007669"/>
    <property type="project" value="InterPro"/>
</dbReference>
<dbReference type="Gene3D" id="1.20.120.530">
    <property type="entry name" value="GntR ligand-binding domain-like"/>
    <property type="match status" value="1"/>
</dbReference>
<comment type="caution">
    <text evidence="5">The sequence shown here is derived from an EMBL/GenBank/DDBJ whole genome shotgun (WGS) entry which is preliminary data.</text>
</comment>
<evidence type="ECO:0000256" key="1">
    <source>
        <dbReference type="ARBA" id="ARBA00023015"/>
    </source>
</evidence>
<protein>
    <submittedName>
        <fullName evidence="5">GntR family transcriptional regulator</fullName>
    </submittedName>
</protein>
<feature type="domain" description="HTH gntR-type" evidence="4">
    <location>
        <begin position="10"/>
        <end position="77"/>
    </location>
</feature>
<dbReference type="GO" id="GO:0003677">
    <property type="term" value="F:DNA binding"/>
    <property type="evidence" value="ECO:0007669"/>
    <property type="project" value="UniProtKB-KW"/>
</dbReference>
<dbReference type="InterPro" id="IPR000524">
    <property type="entry name" value="Tscrpt_reg_HTH_GntR"/>
</dbReference>
<dbReference type="OrthoDB" id="8155773at2"/>